<name>A0A506UAV2_9HYPH</name>
<dbReference type="Gene3D" id="2.60.40.420">
    <property type="entry name" value="Cupredoxins - blue copper proteins"/>
    <property type="match status" value="1"/>
</dbReference>
<organism evidence="2 3">
    <name type="scientific">Martelella alba</name>
    <dbReference type="NCBI Taxonomy" id="2590451"/>
    <lineage>
        <taxon>Bacteria</taxon>
        <taxon>Pseudomonadati</taxon>
        <taxon>Pseudomonadota</taxon>
        <taxon>Alphaproteobacteria</taxon>
        <taxon>Hyphomicrobiales</taxon>
        <taxon>Aurantimonadaceae</taxon>
        <taxon>Martelella</taxon>
    </lineage>
</organism>
<proteinExistence type="predicted"/>
<dbReference type="EMBL" id="VHLG01000011">
    <property type="protein sequence ID" value="TPW28937.1"/>
    <property type="molecule type" value="Genomic_DNA"/>
</dbReference>
<comment type="caution">
    <text evidence="2">The sequence shown here is derived from an EMBL/GenBank/DDBJ whole genome shotgun (WGS) entry which is preliminary data.</text>
</comment>
<dbReference type="Pfam" id="PF13473">
    <property type="entry name" value="Cupredoxin_1"/>
    <property type="match status" value="1"/>
</dbReference>
<evidence type="ECO:0000313" key="2">
    <source>
        <dbReference type="EMBL" id="TPW28937.1"/>
    </source>
</evidence>
<dbReference type="Proteomes" id="UP000318801">
    <property type="component" value="Unassembled WGS sequence"/>
</dbReference>
<sequence>MILSIPGWARRVATDRLHHQGRFAGSGLAAAGLAIAVAGFSGPAASADDPVFTITFDDGVVAPQRLEVPAETRFEIQLINNGATPAEFESIPLRKEKVIGPGVTTFIVIKYLDPGEYAFFDDFHPDAAPAVLVAVEPED</sequence>
<dbReference type="AlphaFoldDB" id="A0A506UAV2"/>
<evidence type="ECO:0000259" key="1">
    <source>
        <dbReference type="Pfam" id="PF13473"/>
    </source>
</evidence>
<dbReference type="InterPro" id="IPR008972">
    <property type="entry name" value="Cupredoxin"/>
</dbReference>
<reference evidence="2 3" key="1">
    <citation type="submission" date="2019-06" db="EMBL/GenBank/DDBJ databases">
        <authorList>
            <person name="Li M."/>
        </authorList>
    </citation>
    <scope>NUCLEOTIDE SEQUENCE [LARGE SCALE GENOMIC DNA]</scope>
    <source>
        <strain evidence="2 3">BGMRC2036</strain>
    </source>
</reference>
<gene>
    <name evidence="2" type="ORF">FJU08_16245</name>
</gene>
<feature type="domain" description="EfeO-type cupredoxin-like" evidence="1">
    <location>
        <begin position="33"/>
        <end position="134"/>
    </location>
</feature>
<dbReference type="SUPFAM" id="SSF49503">
    <property type="entry name" value="Cupredoxins"/>
    <property type="match status" value="1"/>
</dbReference>
<accession>A0A506UAV2</accession>
<dbReference type="OrthoDB" id="7161040at2"/>
<keyword evidence="3" id="KW-1185">Reference proteome</keyword>
<dbReference type="InterPro" id="IPR028096">
    <property type="entry name" value="EfeO_Cupredoxin"/>
</dbReference>
<evidence type="ECO:0000313" key="3">
    <source>
        <dbReference type="Proteomes" id="UP000318801"/>
    </source>
</evidence>
<protein>
    <submittedName>
        <fullName evidence="2">Cupredoxin domain-containing protein</fullName>
    </submittedName>
</protein>